<proteinExistence type="predicted"/>
<dbReference type="EMBL" id="BK032748">
    <property type="protein sequence ID" value="DAF58222.1"/>
    <property type="molecule type" value="Genomic_DNA"/>
</dbReference>
<reference evidence="1" key="1">
    <citation type="journal article" date="2021" name="Proc. Natl. Acad. Sci. U.S.A.">
        <title>A Catalog of Tens of Thousands of Viruses from Human Metagenomes Reveals Hidden Associations with Chronic Diseases.</title>
        <authorList>
            <person name="Tisza M.J."/>
            <person name="Buck C.B."/>
        </authorList>
    </citation>
    <scope>NUCLEOTIDE SEQUENCE</scope>
    <source>
        <strain evidence="1">CtMBu2</strain>
    </source>
</reference>
<accession>A0A8S5T4P9</accession>
<protein>
    <submittedName>
        <fullName evidence="1">Uncharacterized protein</fullName>
    </submittedName>
</protein>
<organism evidence="1">
    <name type="scientific">Siphoviridae sp. ctMBu2</name>
    <dbReference type="NCBI Taxonomy" id="2827853"/>
    <lineage>
        <taxon>Viruses</taxon>
        <taxon>Duplodnaviria</taxon>
        <taxon>Heunggongvirae</taxon>
        <taxon>Uroviricota</taxon>
        <taxon>Caudoviricetes</taxon>
    </lineage>
</organism>
<evidence type="ECO:0000313" key="1">
    <source>
        <dbReference type="EMBL" id="DAF58222.1"/>
    </source>
</evidence>
<name>A0A8S5T4P9_9CAUD</name>
<sequence>MNLRDLEARPPPSFFWGAWAANLNTPKTGELKPNRHHYRDGCQNFKP</sequence>